<feature type="compositionally biased region" description="Low complexity" evidence="1">
    <location>
        <begin position="34"/>
        <end position="74"/>
    </location>
</feature>
<sequence length="301" mass="29260">MLRTAAPARTAAPLSLLAVGALALVGCGGGGGEASSSSPSSDASSASPATVSATASPTQDAATSSSAAPSAAVSTASSSAVSSVAASASADASESASMGAGSDLTDEQEERVEALEDVLLTPQTAPDGVFTDMETQVGGGGEPISTSLNLTGVTPPGACADLIEQINTQQAPGLGGALAQYEVDPAAVTGLAGSQAGAFGMVAVTDDGTDLLAPFGKLADTCGTFGDPDGVEAAFTKVPGVPDAVHIALGNSGMDTALFTMTVGGVTDGDELVYLGMVGLDEEIAAETLRAQVEAFEARER</sequence>
<accession>A0A7Z7P8F0</accession>
<evidence type="ECO:0000313" key="3">
    <source>
        <dbReference type="Proteomes" id="UP000248985"/>
    </source>
</evidence>
<organism evidence="2 3">
    <name type="scientific">Micrococcus luteus (strain ATCC 4698 / DSM 20030 / JCM 1464 / CCM 169 / CCUG 5858 / IAM 1056 / NBRC 3333 / NCIMB 9278 / NCTC 2665 / VKM Ac-2230)</name>
    <name type="common">Micrococcus lysodeikticus</name>
    <dbReference type="NCBI Taxonomy" id="465515"/>
    <lineage>
        <taxon>Bacteria</taxon>
        <taxon>Bacillati</taxon>
        <taxon>Actinomycetota</taxon>
        <taxon>Actinomycetes</taxon>
        <taxon>Micrococcales</taxon>
        <taxon>Micrococcaceae</taxon>
        <taxon>Micrococcus</taxon>
    </lineage>
</organism>
<dbReference type="RefSeq" id="WP_010080239.1">
    <property type="nucleotide sequence ID" value="NC_012803.1"/>
</dbReference>
<dbReference type="GeneID" id="93343732"/>
<reference evidence="2 3" key="1">
    <citation type="submission" date="2018-06" db="EMBL/GenBank/DDBJ databases">
        <authorList>
            <consortium name="Pathogen Informatics"/>
            <person name="Doyle S."/>
        </authorList>
    </citation>
    <scope>NUCLEOTIDE SEQUENCE [LARGE SCALE GENOMIC DNA]</scope>
    <source>
        <strain evidence="2 3">NCTC2665</strain>
    </source>
</reference>
<proteinExistence type="predicted"/>
<gene>
    <name evidence="2" type="ORF">NCTC2665_00545</name>
</gene>
<evidence type="ECO:0000313" key="2">
    <source>
        <dbReference type="EMBL" id="SQG47780.1"/>
    </source>
</evidence>
<evidence type="ECO:0000256" key="1">
    <source>
        <dbReference type="SAM" id="MobiDB-lite"/>
    </source>
</evidence>
<dbReference type="PROSITE" id="PS51257">
    <property type="entry name" value="PROKAR_LIPOPROTEIN"/>
    <property type="match status" value="1"/>
</dbReference>
<protein>
    <recommendedName>
        <fullName evidence="4">Lipoprotein</fullName>
    </recommendedName>
</protein>
<dbReference type="AlphaFoldDB" id="A0A7Z7P8F0"/>
<name>A0A7Z7P8F0_MICLC</name>
<feature type="region of interest" description="Disordered" evidence="1">
    <location>
        <begin position="28"/>
        <end position="74"/>
    </location>
</feature>
<feature type="region of interest" description="Disordered" evidence="1">
    <location>
        <begin position="89"/>
        <end position="110"/>
    </location>
</feature>
<dbReference type="EMBL" id="LS483396">
    <property type="protein sequence ID" value="SQG47780.1"/>
    <property type="molecule type" value="Genomic_DNA"/>
</dbReference>
<dbReference type="Proteomes" id="UP000248985">
    <property type="component" value="Chromosome 1"/>
</dbReference>
<evidence type="ECO:0008006" key="4">
    <source>
        <dbReference type="Google" id="ProtNLM"/>
    </source>
</evidence>